<organism evidence="6">
    <name type="scientific">freshwater metagenome</name>
    <dbReference type="NCBI Taxonomy" id="449393"/>
    <lineage>
        <taxon>unclassified sequences</taxon>
        <taxon>metagenomes</taxon>
        <taxon>ecological metagenomes</taxon>
    </lineage>
</organism>
<dbReference type="GO" id="GO:0005737">
    <property type="term" value="C:cytoplasm"/>
    <property type="evidence" value="ECO:0007669"/>
    <property type="project" value="UniProtKB-ARBA"/>
</dbReference>
<dbReference type="GO" id="GO:0016149">
    <property type="term" value="F:translation release factor activity, codon specific"/>
    <property type="evidence" value="ECO:0007669"/>
    <property type="project" value="InterPro"/>
</dbReference>
<accession>A0A6J6GGG3</accession>
<dbReference type="AlphaFoldDB" id="A0A6J6GGG3"/>
<dbReference type="EMBL" id="CAEZSR010000271">
    <property type="protein sequence ID" value="CAB4595888.1"/>
    <property type="molecule type" value="Genomic_DNA"/>
</dbReference>
<dbReference type="InterPro" id="IPR005139">
    <property type="entry name" value="PCRF"/>
</dbReference>
<sequence length="358" mass="39697">MIERLAAVEDEYALIETSLGDPEVLADPVRLRSVSKRYKDLTPLVEALRAHRTRAADADTARELVGASSGDEREQWRAELVQAETDLARLEDEIRTLMLPKDPNDGRAVIVEIRGAEGGEEANLFARDLYEMYRGFAARHGWQVEVLSSDPSDLGGLNQVTFVVRGDTAWSHLKFEGGPHRVQRVPVTESQGRIHTSSATVMVLPEADEIDVELDERDLDVDVYRSSGAGGQSVNTTDSAVRLTHRPTGLVVTMQDERSQLQNKARALQVLRARLLQLKQDEQDAAMSAERRSQVGGGGRSEKIRTYNFKENRVTDHRIGFTIYRLADVLAGDLDDVVNALQADERGRQLDDGGVGRS</sequence>
<reference evidence="6" key="1">
    <citation type="submission" date="2020-05" db="EMBL/GenBank/DDBJ databases">
        <authorList>
            <person name="Chiriac C."/>
            <person name="Salcher M."/>
            <person name="Ghai R."/>
            <person name="Kavagutti S V."/>
        </authorList>
    </citation>
    <scope>NUCLEOTIDE SEQUENCE</scope>
</reference>
<dbReference type="Gene3D" id="3.30.70.1660">
    <property type="match status" value="1"/>
</dbReference>
<dbReference type="Pfam" id="PF00472">
    <property type="entry name" value="RF-1"/>
    <property type="match status" value="1"/>
</dbReference>
<dbReference type="NCBIfam" id="TIGR00019">
    <property type="entry name" value="prfA"/>
    <property type="match status" value="1"/>
</dbReference>
<evidence type="ECO:0000256" key="1">
    <source>
        <dbReference type="ARBA" id="ARBA00010835"/>
    </source>
</evidence>
<dbReference type="Gene3D" id="3.30.160.20">
    <property type="match status" value="1"/>
</dbReference>
<comment type="similarity">
    <text evidence="1">Belongs to the prokaryotic/mitochondrial release factor family.</text>
</comment>
<keyword evidence="2" id="KW-0488">Methylation</keyword>
<dbReference type="SMART" id="SM00937">
    <property type="entry name" value="PCRF"/>
    <property type="match status" value="1"/>
</dbReference>
<dbReference type="InterPro" id="IPR000352">
    <property type="entry name" value="Pep_chain_release_fac_I"/>
</dbReference>
<name>A0A6J6GGG3_9ZZZZ</name>
<evidence type="ECO:0000256" key="3">
    <source>
        <dbReference type="ARBA" id="ARBA00022917"/>
    </source>
</evidence>
<dbReference type="Gene3D" id="6.10.140.1950">
    <property type="match status" value="1"/>
</dbReference>
<feature type="coiled-coil region" evidence="4">
    <location>
        <begin position="251"/>
        <end position="281"/>
    </location>
</feature>
<dbReference type="PANTHER" id="PTHR43804">
    <property type="entry name" value="LD18447P"/>
    <property type="match status" value="1"/>
</dbReference>
<dbReference type="Pfam" id="PF03462">
    <property type="entry name" value="PCRF"/>
    <property type="match status" value="1"/>
</dbReference>
<protein>
    <submittedName>
        <fullName evidence="6">Unannotated protein</fullName>
    </submittedName>
</protein>
<evidence type="ECO:0000256" key="2">
    <source>
        <dbReference type="ARBA" id="ARBA00022481"/>
    </source>
</evidence>
<dbReference type="InterPro" id="IPR004373">
    <property type="entry name" value="RF-1"/>
</dbReference>
<dbReference type="InterPro" id="IPR045853">
    <property type="entry name" value="Pep_chain_release_fac_I_sf"/>
</dbReference>
<dbReference type="InterPro" id="IPR050057">
    <property type="entry name" value="Prokaryotic/Mito_RF"/>
</dbReference>
<dbReference type="HAMAP" id="MF_00093">
    <property type="entry name" value="Rel_fac_1"/>
    <property type="match status" value="1"/>
</dbReference>
<keyword evidence="3" id="KW-0648">Protein biosynthesis</keyword>
<proteinExistence type="inferred from homology"/>
<dbReference type="SUPFAM" id="SSF75620">
    <property type="entry name" value="Release factor"/>
    <property type="match status" value="1"/>
</dbReference>
<gene>
    <name evidence="6" type="ORF">UFOPK1493_04003</name>
</gene>
<feature type="domain" description="Prokaryotic-type class I peptide chain release factors" evidence="5">
    <location>
        <begin position="225"/>
        <end position="241"/>
    </location>
</feature>
<dbReference type="FunFam" id="3.30.70.1660:FF:000002">
    <property type="entry name" value="Peptide chain release factor 1"/>
    <property type="match status" value="1"/>
</dbReference>
<dbReference type="NCBIfam" id="NF001859">
    <property type="entry name" value="PRK00591.1"/>
    <property type="match status" value="1"/>
</dbReference>
<dbReference type="PANTHER" id="PTHR43804:SF7">
    <property type="entry name" value="LD18447P"/>
    <property type="match status" value="1"/>
</dbReference>
<evidence type="ECO:0000256" key="4">
    <source>
        <dbReference type="SAM" id="Coils"/>
    </source>
</evidence>
<evidence type="ECO:0000259" key="5">
    <source>
        <dbReference type="PROSITE" id="PS00745"/>
    </source>
</evidence>
<keyword evidence="4" id="KW-0175">Coiled coil</keyword>
<dbReference type="PROSITE" id="PS00745">
    <property type="entry name" value="RF_PROK_I"/>
    <property type="match status" value="1"/>
</dbReference>
<evidence type="ECO:0000313" key="6">
    <source>
        <dbReference type="EMBL" id="CAB4595888.1"/>
    </source>
</evidence>
<dbReference type="FunFam" id="3.30.160.20:FF:000004">
    <property type="entry name" value="Peptide chain release factor 1"/>
    <property type="match status" value="1"/>
</dbReference>